<organism evidence="2 3">
    <name type="scientific">Teratosphaeria nubilosa</name>
    <dbReference type="NCBI Taxonomy" id="161662"/>
    <lineage>
        <taxon>Eukaryota</taxon>
        <taxon>Fungi</taxon>
        <taxon>Dikarya</taxon>
        <taxon>Ascomycota</taxon>
        <taxon>Pezizomycotina</taxon>
        <taxon>Dothideomycetes</taxon>
        <taxon>Dothideomycetidae</taxon>
        <taxon>Mycosphaerellales</taxon>
        <taxon>Teratosphaeriaceae</taxon>
        <taxon>Teratosphaeria</taxon>
    </lineage>
</organism>
<dbReference type="Proteomes" id="UP000799436">
    <property type="component" value="Unassembled WGS sequence"/>
</dbReference>
<dbReference type="EMBL" id="ML995850">
    <property type="protein sequence ID" value="KAF2767872.1"/>
    <property type="molecule type" value="Genomic_DNA"/>
</dbReference>
<evidence type="ECO:0000313" key="3">
    <source>
        <dbReference type="Proteomes" id="UP000799436"/>
    </source>
</evidence>
<keyword evidence="1" id="KW-0732">Signal</keyword>
<evidence type="ECO:0000313" key="2">
    <source>
        <dbReference type="EMBL" id="KAF2767872.1"/>
    </source>
</evidence>
<evidence type="ECO:0000256" key="1">
    <source>
        <dbReference type="SAM" id="SignalP"/>
    </source>
</evidence>
<accession>A0A6G1L5L0</accession>
<sequence length="156" mass="17071">MIVCRDIIHSLQLALLALARTRLSSSANGKITASCNPIHRDVRFLIVNDYVLCHENGGSSAEGKVVTMRFLALSCNSACTTNAWLTKRRTCRARNPCRVLIISLRQACRIGTIVDNVTADAIAHDPTDCRLLSIIHEQPWTSKGPTAIDLEGTIVC</sequence>
<reference evidence="2" key="1">
    <citation type="journal article" date="2020" name="Stud. Mycol.">
        <title>101 Dothideomycetes genomes: a test case for predicting lifestyles and emergence of pathogens.</title>
        <authorList>
            <person name="Haridas S."/>
            <person name="Albert R."/>
            <person name="Binder M."/>
            <person name="Bloem J."/>
            <person name="Labutti K."/>
            <person name="Salamov A."/>
            <person name="Andreopoulos B."/>
            <person name="Baker S."/>
            <person name="Barry K."/>
            <person name="Bills G."/>
            <person name="Bluhm B."/>
            <person name="Cannon C."/>
            <person name="Castanera R."/>
            <person name="Culley D."/>
            <person name="Daum C."/>
            <person name="Ezra D."/>
            <person name="Gonzalez J."/>
            <person name="Henrissat B."/>
            <person name="Kuo A."/>
            <person name="Liang C."/>
            <person name="Lipzen A."/>
            <person name="Lutzoni F."/>
            <person name="Magnuson J."/>
            <person name="Mondo S."/>
            <person name="Nolan M."/>
            <person name="Ohm R."/>
            <person name="Pangilinan J."/>
            <person name="Park H.-J."/>
            <person name="Ramirez L."/>
            <person name="Alfaro M."/>
            <person name="Sun H."/>
            <person name="Tritt A."/>
            <person name="Yoshinaga Y."/>
            <person name="Zwiers L.-H."/>
            <person name="Turgeon B."/>
            <person name="Goodwin S."/>
            <person name="Spatafora J."/>
            <person name="Crous P."/>
            <person name="Grigoriev I."/>
        </authorList>
    </citation>
    <scope>NUCLEOTIDE SEQUENCE</scope>
    <source>
        <strain evidence="2">CBS 116005</strain>
    </source>
</reference>
<dbReference type="AlphaFoldDB" id="A0A6G1L5L0"/>
<feature type="chain" id="PRO_5026112109" description="Secreted protein" evidence="1">
    <location>
        <begin position="27"/>
        <end position="156"/>
    </location>
</feature>
<proteinExistence type="predicted"/>
<protein>
    <recommendedName>
        <fullName evidence="4">Secreted protein</fullName>
    </recommendedName>
</protein>
<keyword evidence="3" id="KW-1185">Reference proteome</keyword>
<feature type="signal peptide" evidence="1">
    <location>
        <begin position="1"/>
        <end position="26"/>
    </location>
</feature>
<name>A0A6G1L5L0_9PEZI</name>
<evidence type="ECO:0008006" key="4">
    <source>
        <dbReference type="Google" id="ProtNLM"/>
    </source>
</evidence>
<gene>
    <name evidence="2" type="ORF">EJ03DRAFT_138619</name>
</gene>